<evidence type="ECO:0000256" key="6">
    <source>
        <dbReference type="ARBA" id="ARBA00022722"/>
    </source>
</evidence>
<dbReference type="Pfam" id="PF08774">
    <property type="entry name" value="VRR_NUC"/>
    <property type="match status" value="1"/>
</dbReference>
<dbReference type="GO" id="GO:0036297">
    <property type="term" value="P:interstrand cross-link repair"/>
    <property type="evidence" value="ECO:0007669"/>
    <property type="project" value="InterPro"/>
</dbReference>
<evidence type="ECO:0000256" key="4">
    <source>
        <dbReference type="ARBA" id="ARBA00005533"/>
    </source>
</evidence>
<evidence type="ECO:0000256" key="9">
    <source>
        <dbReference type="ARBA" id="ARBA00022842"/>
    </source>
</evidence>
<dbReference type="InterPro" id="IPR033315">
    <property type="entry name" value="Fan1-like"/>
</dbReference>
<dbReference type="SMART" id="SM00990">
    <property type="entry name" value="VRR_NUC"/>
    <property type="match status" value="1"/>
</dbReference>
<keyword evidence="6" id="KW-0540">Nuclease</keyword>
<protein>
    <recommendedName>
        <fullName evidence="5">phosphodiesterase I</fullName>
        <ecNumber evidence="5">3.1.4.1</ecNumber>
    </recommendedName>
</protein>
<evidence type="ECO:0000313" key="13">
    <source>
        <dbReference type="Proteomes" id="UP000002171"/>
    </source>
</evidence>
<evidence type="ECO:0000256" key="3">
    <source>
        <dbReference type="ARBA" id="ARBA00001946"/>
    </source>
</evidence>
<comment type="caution">
    <text evidence="12">The sequence shown here is derived from an EMBL/GenBank/DDBJ whole genome shotgun (WGS) entry which is preliminary data.</text>
</comment>
<gene>
    <name evidence="12" type="ORF">MED92_11859</name>
</gene>
<keyword evidence="8" id="KW-0378">Hydrolase</keyword>
<comment type="cofactor">
    <cofactor evidence="2">
        <name>Mn(2+)</name>
        <dbReference type="ChEBI" id="CHEBI:29035"/>
    </cofactor>
</comment>
<dbReference type="OrthoDB" id="9803913at2"/>
<evidence type="ECO:0000313" key="12">
    <source>
        <dbReference type="EMBL" id="EAR60197.1"/>
    </source>
</evidence>
<sequence length="561" mass="64675">MPAITFKSAPVTEPLYYLHNAEMVIEWSLNHHADLLLDDELALLKQLLQLETAPKALLFRLMMRRGELFRLGALSYKEAEPISESLTHLYRYLMVGADPCLSITELTGLCRKAECLELALELLPEIEIKKSLSKAELVNLLEEHCGTLSKPLADWWQECPFNVIRFNCRDLFDRIRLMFFGNLYQDWSEFVATELGYLKYESVELSSDSRAFRSRAEVNHYLYLADVQNGLKQGESIEVLAEQVLERLDVAELSPWLSEKMHKLLFELGHQAEREKNTELALHLYEYSGNSQAKLRQLRVMEKVACPGEVLEKSRALLETVKQPELHLGINRVMKRAARKSGLDLPANPSITLPKTQLTLAQQADCSVETMVSHHIDAEGVHSFHVESRLMNTLFALFFWPAIYKPVPGAYFNPFQDKPADLYRSGFKALREDEINAGFGLLEDNSYKDLILQRFKEKQYTACRLIHWPSVTEDLLQLSLALIPPADLRALFEYMFLDLRNHRRGLPDLICFDKQANTYRMIEVKGPGDRLQDHQRLWLEYLHQKGIDVEVCHVVWATPDN</sequence>
<dbReference type="InterPro" id="IPR049125">
    <property type="entry name" value="FAN1-like_WH"/>
</dbReference>
<comment type="similarity">
    <text evidence="4">Belongs to the FAN1 family.</text>
</comment>
<keyword evidence="9" id="KW-0460">Magnesium</keyword>
<dbReference type="EC" id="3.1.4.1" evidence="5"/>
<comment type="cofactor">
    <cofactor evidence="3">
        <name>Mg(2+)</name>
        <dbReference type="ChEBI" id="CHEBI:18420"/>
    </cofactor>
</comment>
<keyword evidence="13" id="KW-1185">Reference proteome</keyword>
<dbReference type="PANTHER" id="PTHR15749:SF4">
    <property type="entry name" value="FANCONI-ASSOCIATED NUCLEASE 1"/>
    <property type="match status" value="1"/>
</dbReference>
<keyword evidence="10" id="KW-0464">Manganese</keyword>
<reference evidence="12 13" key="1">
    <citation type="submission" date="2006-02" db="EMBL/GenBank/DDBJ databases">
        <authorList>
            <person name="Pinhassi J."/>
            <person name="Pedros-Alio C."/>
            <person name="Ferriera S."/>
            <person name="Johnson J."/>
            <person name="Kravitz S."/>
            <person name="Halpern A."/>
            <person name="Remington K."/>
            <person name="Beeson K."/>
            <person name="Tran B."/>
            <person name="Rogers Y.-H."/>
            <person name="Friedman R."/>
            <person name="Venter J.C."/>
        </authorList>
    </citation>
    <scope>NUCLEOTIDE SEQUENCE [LARGE SCALE GENOMIC DNA]</scope>
    <source>
        <strain evidence="12 13">MED92</strain>
    </source>
</reference>
<feature type="domain" description="VRR-NUC" evidence="11">
    <location>
        <begin position="442"/>
        <end position="556"/>
    </location>
</feature>
<dbReference type="AlphaFoldDB" id="A0A7U8C2B1"/>
<evidence type="ECO:0000256" key="7">
    <source>
        <dbReference type="ARBA" id="ARBA00022723"/>
    </source>
</evidence>
<dbReference type="Pfam" id="PF21315">
    <property type="entry name" value="FAN1_HTH"/>
    <property type="match status" value="1"/>
</dbReference>
<dbReference type="GO" id="GO:0046872">
    <property type="term" value="F:metal ion binding"/>
    <property type="evidence" value="ECO:0007669"/>
    <property type="project" value="UniProtKB-KW"/>
</dbReference>
<evidence type="ECO:0000256" key="2">
    <source>
        <dbReference type="ARBA" id="ARBA00001936"/>
    </source>
</evidence>
<evidence type="ECO:0000259" key="11">
    <source>
        <dbReference type="SMART" id="SM00990"/>
    </source>
</evidence>
<dbReference type="PANTHER" id="PTHR15749">
    <property type="entry name" value="FANCONI-ASSOCIATED NUCLEASE 1"/>
    <property type="match status" value="1"/>
</dbReference>
<dbReference type="GO" id="GO:0004528">
    <property type="term" value="F:phosphodiesterase I activity"/>
    <property type="evidence" value="ECO:0007669"/>
    <property type="project" value="UniProtKB-EC"/>
</dbReference>
<proteinExistence type="inferred from homology"/>
<evidence type="ECO:0000256" key="5">
    <source>
        <dbReference type="ARBA" id="ARBA00012029"/>
    </source>
</evidence>
<dbReference type="GO" id="GO:0003676">
    <property type="term" value="F:nucleic acid binding"/>
    <property type="evidence" value="ECO:0007669"/>
    <property type="project" value="InterPro"/>
</dbReference>
<dbReference type="Gene3D" id="3.40.1350.10">
    <property type="match status" value="1"/>
</dbReference>
<evidence type="ECO:0000256" key="1">
    <source>
        <dbReference type="ARBA" id="ARBA00000983"/>
    </source>
</evidence>
<dbReference type="RefSeq" id="WP_007020038.1">
    <property type="nucleotide sequence ID" value="NZ_CH724125.1"/>
</dbReference>
<keyword evidence="7" id="KW-0479">Metal-binding</keyword>
<accession>A0A7U8C2B1</accession>
<comment type="catalytic activity">
    <reaction evidence="1">
        <text>Hydrolytically removes 5'-nucleotides successively from the 3'-hydroxy termini of 3'-hydroxy-terminated oligonucleotides.</text>
        <dbReference type="EC" id="3.1.4.1"/>
    </reaction>
</comment>
<name>A0A7U8C2B1_NEPCE</name>
<organism evidence="12 13">
    <name type="scientific">Neptuniibacter caesariensis</name>
    <dbReference type="NCBI Taxonomy" id="207954"/>
    <lineage>
        <taxon>Bacteria</taxon>
        <taxon>Pseudomonadati</taxon>
        <taxon>Pseudomonadota</taxon>
        <taxon>Gammaproteobacteria</taxon>
        <taxon>Oceanospirillales</taxon>
        <taxon>Oceanospirillaceae</taxon>
        <taxon>Neptuniibacter</taxon>
    </lineage>
</organism>
<evidence type="ECO:0000256" key="10">
    <source>
        <dbReference type="ARBA" id="ARBA00023211"/>
    </source>
</evidence>
<dbReference type="InterPro" id="IPR011856">
    <property type="entry name" value="tRNA_endonuc-like_dom_sf"/>
</dbReference>
<dbReference type="EMBL" id="AAOW01000022">
    <property type="protein sequence ID" value="EAR60197.1"/>
    <property type="molecule type" value="Genomic_DNA"/>
</dbReference>
<evidence type="ECO:0000256" key="8">
    <source>
        <dbReference type="ARBA" id="ARBA00022801"/>
    </source>
</evidence>
<dbReference type="Proteomes" id="UP000002171">
    <property type="component" value="Unassembled WGS sequence"/>
</dbReference>
<dbReference type="InterPro" id="IPR014883">
    <property type="entry name" value="VRR_NUC"/>
</dbReference>